<proteinExistence type="predicted"/>
<name>A0ABR3UGP5_9PLEO</name>
<protein>
    <submittedName>
        <fullName evidence="2">Uncharacterized protein</fullName>
    </submittedName>
</protein>
<dbReference type="RefSeq" id="XP_069306104.1">
    <property type="nucleotide sequence ID" value="XM_069451880.1"/>
</dbReference>
<keyword evidence="1" id="KW-0812">Transmembrane</keyword>
<dbReference type="GeneID" id="96086066"/>
<dbReference type="EMBL" id="JBHGVX010000005">
    <property type="protein sequence ID" value="KAL1795520.1"/>
    <property type="molecule type" value="Genomic_DNA"/>
</dbReference>
<keyword evidence="3" id="KW-1185">Reference proteome</keyword>
<evidence type="ECO:0000256" key="1">
    <source>
        <dbReference type="SAM" id="Phobius"/>
    </source>
</evidence>
<keyword evidence="1" id="KW-1133">Transmembrane helix</keyword>
<keyword evidence="1" id="KW-0472">Membrane</keyword>
<evidence type="ECO:0000313" key="2">
    <source>
        <dbReference type="EMBL" id="KAL1795520.1"/>
    </source>
</evidence>
<reference evidence="2 3" key="1">
    <citation type="submission" date="2024-09" db="EMBL/GenBank/DDBJ databases">
        <title>T2T genomes of carrot and Alternaria dauci and their utility for understanding host-pathogen interaction during carrot leaf blight disease.</title>
        <authorList>
            <person name="Liu W."/>
            <person name="Xu S."/>
            <person name="Ou C."/>
            <person name="Liu X."/>
            <person name="Zhuang F."/>
            <person name="Deng X.W."/>
        </authorList>
    </citation>
    <scope>NUCLEOTIDE SEQUENCE [LARGE SCALE GENOMIC DNA]</scope>
    <source>
        <strain evidence="2 3">A2016</strain>
    </source>
</reference>
<comment type="caution">
    <text evidence="2">The sequence shown here is derived from an EMBL/GenBank/DDBJ whole genome shotgun (WGS) entry which is preliminary data.</text>
</comment>
<organism evidence="2 3">
    <name type="scientific">Alternaria dauci</name>
    <dbReference type="NCBI Taxonomy" id="48095"/>
    <lineage>
        <taxon>Eukaryota</taxon>
        <taxon>Fungi</taxon>
        <taxon>Dikarya</taxon>
        <taxon>Ascomycota</taxon>
        <taxon>Pezizomycotina</taxon>
        <taxon>Dothideomycetes</taxon>
        <taxon>Pleosporomycetidae</taxon>
        <taxon>Pleosporales</taxon>
        <taxon>Pleosporineae</taxon>
        <taxon>Pleosporaceae</taxon>
        <taxon>Alternaria</taxon>
        <taxon>Alternaria sect. Porri</taxon>
    </lineage>
</organism>
<gene>
    <name evidence="2" type="ORF">ACET3X_005744</name>
</gene>
<dbReference type="Proteomes" id="UP001578633">
    <property type="component" value="Chromosome 5"/>
</dbReference>
<sequence length="66" mass="7553">MARRLTTTQFDIKRFQVRPLVRSLQQFIMLGIFRIGGLVVKLAVAILHRTVSASPGFDSRPMQRLL</sequence>
<feature type="transmembrane region" description="Helical" evidence="1">
    <location>
        <begin position="27"/>
        <end position="47"/>
    </location>
</feature>
<evidence type="ECO:0000313" key="3">
    <source>
        <dbReference type="Proteomes" id="UP001578633"/>
    </source>
</evidence>
<accession>A0ABR3UGP5</accession>